<organism evidence="3">
    <name type="scientific">Echinostoma caproni</name>
    <dbReference type="NCBI Taxonomy" id="27848"/>
    <lineage>
        <taxon>Eukaryota</taxon>
        <taxon>Metazoa</taxon>
        <taxon>Spiralia</taxon>
        <taxon>Lophotrochozoa</taxon>
        <taxon>Platyhelminthes</taxon>
        <taxon>Trematoda</taxon>
        <taxon>Digenea</taxon>
        <taxon>Plagiorchiida</taxon>
        <taxon>Echinostomata</taxon>
        <taxon>Echinostomatoidea</taxon>
        <taxon>Echinostomatidae</taxon>
        <taxon>Echinostoma</taxon>
    </lineage>
</organism>
<keyword evidence="2" id="KW-1185">Reference proteome</keyword>
<reference evidence="3" key="1">
    <citation type="submission" date="2016-06" db="UniProtKB">
        <authorList>
            <consortium name="WormBaseParasite"/>
        </authorList>
    </citation>
    <scope>IDENTIFICATION</scope>
</reference>
<proteinExistence type="predicted"/>
<reference evidence="1 2" key="2">
    <citation type="submission" date="2018-11" db="EMBL/GenBank/DDBJ databases">
        <authorList>
            <consortium name="Pathogen Informatics"/>
        </authorList>
    </citation>
    <scope>NUCLEOTIDE SEQUENCE [LARGE SCALE GENOMIC DNA]</scope>
    <source>
        <strain evidence="1 2">Egypt</strain>
    </source>
</reference>
<dbReference type="Proteomes" id="UP000272942">
    <property type="component" value="Unassembled WGS sequence"/>
</dbReference>
<dbReference type="EMBL" id="UZAN01040733">
    <property type="protein sequence ID" value="VDP70727.1"/>
    <property type="molecule type" value="Genomic_DNA"/>
</dbReference>
<dbReference type="AlphaFoldDB" id="A0A183AA45"/>
<sequence>MVRNPNQGIREFIVDLLTQAAKCDFGNLLGMQLKDRLIAGINNTVLQNE</sequence>
<dbReference type="OrthoDB" id="6231477at2759"/>
<protein>
    <submittedName>
        <fullName evidence="3">Transposase</fullName>
    </submittedName>
</protein>
<dbReference type="WBParaSite" id="ECPE_0000383501-mRNA-1">
    <property type="protein sequence ID" value="ECPE_0000383501-mRNA-1"/>
    <property type="gene ID" value="ECPE_0000383501"/>
</dbReference>
<name>A0A183AA45_9TREM</name>
<evidence type="ECO:0000313" key="3">
    <source>
        <dbReference type="WBParaSite" id="ECPE_0000383501-mRNA-1"/>
    </source>
</evidence>
<evidence type="ECO:0000313" key="1">
    <source>
        <dbReference type="EMBL" id="VDP70727.1"/>
    </source>
</evidence>
<evidence type="ECO:0000313" key="2">
    <source>
        <dbReference type="Proteomes" id="UP000272942"/>
    </source>
</evidence>
<accession>A0A183AA45</accession>
<gene>
    <name evidence="1" type="ORF">ECPE_LOCUS3830</name>
</gene>